<sequence length="171" mass="19372">MKKLMKSTAAAVAISTALFAGAAQAQQKIGVVDMMNVFQQLPQREQISEKLQNEFQDRFEEMRQLEQKVQELRQKQERDASIMSEAEKTQLARELEQTISQAQLKSKALQEDTRARQNEERNKLLAKVQGVITDVAEEEGYDMVLESNAVAYMKADNDLSDEVVEKMSSGN</sequence>
<evidence type="ECO:0000313" key="6">
    <source>
        <dbReference type="Proteomes" id="UP000288361"/>
    </source>
</evidence>
<feature type="coiled-coil region" evidence="3">
    <location>
        <begin position="48"/>
        <end position="112"/>
    </location>
</feature>
<dbReference type="PANTHER" id="PTHR35089">
    <property type="entry name" value="CHAPERONE PROTEIN SKP"/>
    <property type="match status" value="1"/>
</dbReference>
<dbReference type="EMBL" id="PIQA01000001">
    <property type="protein sequence ID" value="RUO67458.1"/>
    <property type="molecule type" value="Genomic_DNA"/>
</dbReference>
<dbReference type="PIRSF" id="PIRSF002094">
    <property type="entry name" value="OMP26_Skp"/>
    <property type="match status" value="1"/>
</dbReference>
<dbReference type="PANTHER" id="PTHR35089:SF1">
    <property type="entry name" value="CHAPERONE PROTEIN SKP"/>
    <property type="match status" value="1"/>
</dbReference>
<dbReference type="SMART" id="SM00935">
    <property type="entry name" value="OmpH"/>
    <property type="match status" value="1"/>
</dbReference>
<evidence type="ECO:0000256" key="4">
    <source>
        <dbReference type="SAM" id="SignalP"/>
    </source>
</evidence>
<organism evidence="5 6">
    <name type="scientific">Idiomarina piscisalsi</name>
    <dbReference type="NCBI Taxonomy" id="1096243"/>
    <lineage>
        <taxon>Bacteria</taxon>
        <taxon>Pseudomonadati</taxon>
        <taxon>Pseudomonadota</taxon>
        <taxon>Gammaproteobacteria</taxon>
        <taxon>Alteromonadales</taxon>
        <taxon>Idiomarinaceae</taxon>
        <taxon>Idiomarina</taxon>
    </lineage>
</organism>
<dbReference type="GO" id="GO:0005829">
    <property type="term" value="C:cytosol"/>
    <property type="evidence" value="ECO:0007669"/>
    <property type="project" value="TreeGrafter"/>
</dbReference>
<keyword evidence="1 4" id="KW-0732">Signal</keyword>
<proteinExistence type="inferred from homology"/>
<feature type="signal peptide" evidence="4">
    <location>
        <begin position="1"/>
        <end position="25"/>
    </location>
</feature>
<dbReference type="Proteomes" id="UP000288361">
    <property type="component" value="Unassembled WGS sequence"/>
</dbReference>
<comment type="caution">
    <text evidence="5">The sequence shown here is derived from an EMBL/GenBank/DDBJ whole genome shotgun (WGS) entry which is preliminary data.</text>
</comment>
<evidence type="ECO:0000256" key="3">
    <source>
        <dbReference type="SAM" id="Coils"/>
    </source>
</evidence>
<name>A0A432YVV3_9GAMM</name>
<accession>A0A432YVV3</accession>
<evidence type="ECO:0000256" key="2">
    <source>
        <dbReference type="PIRNR" id="PIRNR002094"/>
    </source>
</evidence>
<keyword evidence="3" id="KW-0175">Coiled coil</keyword>
<dbReference type="InterPro" id="IPR005632">
    <property type="entry name" value="Chaperone_Skp"/>
</dbReference>
<dbReference type="Pfam" id="PF03938">
    <property type="entry name" value="OmpH"/>
    <property type="match status" value="1"/>
</dbReference>
<dbReference type="InterPro" id="IPR024930">
    <property type="entry name" value="Skp_dom_sf"/>
</dbReference>
<dbReference type="Gene3D" id="3.30.910.20">
    <property type="entry name" value="Skp domain"/>
    <property type="match status" value="1"/>
</dbReference>
<dbReference type="RefSeq" id="WP_126751132.1">
    <property type="nucleotide sequence ID" value="NZ_JBHUMT010000016.1"/>
</dbReference>
<dbReference type="AlphaFoldDB" id="A0A432YVV3"/>
<dbReference type="GO" id="GO:0051082">
    <property type="term" value="F:unfolded protein binding"/>
    <property type="evidence" value="ECO:0007669"/>
    <property type="project" value="InterPro"/>
</dbReference>
<evidence type="ECO:0000256" key="1">
    <source>
        <dbReference type="ARBA" id="ARBA00022729"/>
    </source>
</evidence>
<feature type="chain" id="PRO_5019503457" evidence="4">
    <location>
        <begin position="26"/>
        <end position="171"/>
    </location>
</feature>
<reference evidence="5 6" key="1">
    <citation type="journal article" date="2011" name="Front. Microbiol.">
        <title>Genomic signatures of strain selection and enhancement in Bacillus atrophaeus var. globigii, a historical biowarfare simulant.</title>
        <authorList>
            <person name="Gibbons H.S."/>
            <person name="Broomall S.M."/>
            <person name="McNew L.A."/>
            <person name="Daligault H."/>
            <person name="Chapman C."/>
            <person name="Bruce D."/>
            <person name="Karavis M."/>
            <person name="Krepps M."/>
            <person name="McGregor P.A."/>
            <person name="Hong C."/>
            <person name="Park K.H."/>
            <person name="Akmal A."/>
            <person name="Feldman A."/>
            <person name="Lin J.S."/>
            <person name="Chang W.E."/>
            <person name="Higgs B.W."/>
            <person name="Demirev P."/>
            <person name="Lindquist J."/>
            <person name="Liem A."/>
            <person name="Fochler E."/>
            <person name="Read T.D."/>
            <person name="Tapia R."/>
            <person name="Johnson S."/>
            <person name="Bishop-Lilly K.A."/>
            <person name="Detter C."/>
            <person name="Han C."/>
            <person name="Sozhamannan S."/>
            <person name="Rosenzweig C.N."/>
            <person name="Skowronski E.W."/>
        </authorList>
    </citation>
    <scope>NUCLEOTIDE SEQUENCE [LARGE SCALE GENOMIC DNA]</scope>
    <source>
        <strain evidence="5 6">TPS4-2</strain>
    </source>
</reference>
<comment type="similarity">
    <text evidence="2">Belongs to the skp family.</text>
</comment>
<gene>
    <name evidence="5" type="ORF">CWI73_00900</name>
</gene>
<dbReference type="GO" id="GO:0050821">
    <property type="term" value="P:protein stabilization"/>
    <property type="evidence" value="ECO:0007669"/>
    <property type="project" value="TreeGrafter"/>
</dbReference>
<dbReference type="SUPFAM" id="SSF111384">
    <property type="entry name" value="OmpH-like"/>
    <property type="match status" value="1"/>
</dbReference>
<evidence type="ECO:0000313" key="5">
    <source>
        <dbReference type="EMBL" id="RUO67458.1"/>
    </source>
</evidence>
<protein>
    <submittedName>
        <fullName evidence="5">Molecular chaperone</fullName>
    </submittedName>
</protein>